<sequence>MSTPMSSIQGLTMLQLAAHGGQLPGEAETIDLLFRLLPLPERAPVPPNPTAADALLGVAPAREPPRTSVATFEAAALPDDLRKEHRKLLLQQKRELMAQLYRDYPEHIHELQLRECDRPPRINPSDSPHLVVAAPDPPTAFGDVRATVMASLAELAAKASGNSPRSYTTGTQLQRLQRLQQDLGQSFL</sequence>
<name>A0A7S1HTH7_9EUGL</name>
<accession>A0A7S1HTH7</accession>
<proteinExistence type="predicted"/>
<organism evidence="1">
    <name type="scientific">Eutreptiella gymnastica</name>
    <dbReference type="NCBI Taxonomy" id="73025"/>
    <lineage>
        <taxon>Eukaryota</taxon>
        <taxon>Discoba</taxon>
        <taxon>Euglenozoa</taxon>
        <taxon>Euglenida</taxon>
        <taxon>Spirocuta</taxon>
        <taxon>Euglenophyceae</taxon>
        <taxon>Eutreptiales</taxon>
        <taxon>Eutreptiaceae</taxon>
        <taxon>Eutreptiella</taxon>
    </lineage>
</organism>
<reference evidence="1" key="1">
    <citation type="submission" date="2021-01" db="EMBL/GenBank/DDBJ databases">
        <authorList>
            <person name="Corre E."/>
            <person name="Pelletier E."/>
            <person name="Niang G."/>
            <person name="Scheremetjew M."/>
            <person name="Finn R."/>
            <person name="Kale V."/>
            <person name="Holt S."/>
            <person name="Cochrane G."/>
            <person name="Meng A."/>
            <person name="Brown T."/>
            <person name="Cohen L."/>
        </authorList>
    </citation>
    <scope>NUCLEOTIDE SEQUENCE</scope>
    <source>
        <strain evidence="1">NIES-381</strain>
    </source>
</reference>
<dbReference type="EMBL" id="HBGA01004710">
    <property type="protein sequence ID" value="CAD8990540.1"/>
    <property type="molecule type" value="Transcribed_RNA"/>
</dbReference>
<evidence type="ECO:0000313" key="1">
    <source>
        <dbReference type="EMBL" id="CAD8990540.1"/>
    </source>
</evidence>
<dbReference type="AlphaFoldDB" id="A0A7S1HTH7"/>
<gene>
    <name evidence="1" type="ORF">EGYM00392_LOCUS1582</name>
</gene>
<protein>
    <submittedName>
        <fullName evidence="1">Uncharacterized protein</fullName>
    </submittedName>
</protein>